<dbReference type="InterPro" id="IPR018200">
    <property type="entry name" value="USP_CS"/>
</dbReference>
<dbReference type="InterPro" id="IPR028889">
    <property type="entry name" value="USP"/>
</dbReference>
<feature type="region of interest" description="Disordered" evidence="2">
    <location>
        <begin position="575"/>
        <end position="616"/>
    </location>
</feature>
<dbReference type="WBParaSite" id="ECPE_0001006301-mRNA-1">
    <property type="protein sequence ID" value="ECPE_0001006301-mRNA-1"/>
    <property type="gene ID" value="ECPE_0001006301"/>
</dbReference>
<dbReference type="SUPFAM" id="SSF54001">
    <property type="entry name" value="Cysteine proteinases"/>
    <property type="match status" value="1"/>
</dbReference>
<protein>
    <recommendedName>
        <fullName evidence="1">Ubiquitin carboxyl-terminal hydrolase</fullName>
        <ecNumber evidence="1">3.4.19.12</ecNumber>
    </recommendedName>
</protein>
<keyword evidence="1" id="KW-0645">Protease</keyword>
<comment type="catalytic activity">
    <reaction evidence="1">
        <text>Thiol-dependent hydrolysis of ester, thioester, amide, peptide and isopeptide bonds formed by the C-terminal Gly of ubiquitin (a 76-residue protein attached to proteins as an intracellular targeting signal).</text>
        <dbReference type="EC" id="3.4.19.12"/>
    </reaction>
</comment>
<dbReference type="EC" id="3.4.19.12" evidence="1"/>
<evidence type="ECO:0000256" key="2">
    <source>
        <dbReference type="SAM" id="MobiDB-lite"/>
    </source>
</evidence>
<dbReference type="PANTHER" id="PTHR24006:SF925">
    <property type="entry name" value="UBIQUITINYL HYDROLASE 1"/>
    <property type="match status" value="1"/>
</dbReference>
<feature type="region of interest" description="Disordered" evidence="2">
    <location>
        <begin position="316"/>
        <end position="362"/>
    </location>
</feature>
<keyword evidence="1" id="KW-0833">Ubl conjugation pathway</keyword>
<dbReference type="GO" id="GO:0004843">
    <property type="term" value="F:cysteine-type deubiquitinase activity"/>
    <property type="evidence" value="ECO:0007669"/>
    <property type="project" value="UniProtKB-UniRule"/>
</dbReference>
<evidence type="ECO:0000256" key="1">
    <source>
        <dbReference type="RuleBase" id="RU366025"/>
    </source>
</evidence>
<comment type="similarity">
    <text evidence="1">Belongs to the peptidase C19 family.</text>
</comment>
<keyword evidence="1" id="KW-0788">Thiol protease</keyword>
<dbReference type="PROSITE" id="PS00972">
    <property type="entry name" value="USP_1"/>
    <property type="match status" value="1"/>
</dbReference>
<dbReference type="Pfam" id="PF00443">
    <property type="entry name" value="UCH"/>
    <property type="match status" value="1"/>
</dbReference>
<feature type="compositionally biased region" description="Polar residues" evidence="2">
    <location>
        <begin position="321"/>
        <end position="346"/>
    </location>
</feature>
<feature type="compositionally biased region" description="Basic and acidic residues" evidence="2">
    <location>
        <begin position="1"/>
        <end position="10"/>
    </location>
</feature>
<organism evidence="4">
    <name type="scientific">Echinostoma caproni</name>
    <dbReference type="NCBI Taxonomy" id="27848"/>
    <lineage>
        <taxon>Eukaryota</taxon>
        <taxon>Metazoa</taxon>
        <taxon>Spiralia</taxon>
        <taxon>Lophotrochozoa</taxon>
        <taxon>Platyhelminthes</taxon>
        <taxon>Trematoda</taxon>
        <taxon>Digenea</taxon>
        <taxon>Plagiorchiida</taxon>
        <taxon>Echinostomata</taxon>
        <taxon>Echinostomatoidea</taxon>
        <taxon>Echinostomatidae</taxon>
        <taxon>Echinostoma</taxon>
    </lineage>
</organism>
<sequence>LSPKRMENSPEKSFGSGNLSPSSTASKASGMMATRIRRPCFSNEGMDDFYKQIIQSLQCGESTGMVAIEAISCLPFCVALFPNCHLISLLTGTTTTVLSLDNTCTVTWSRFLQDLIFSRSELLRYAGLYGLYQMITLSPLPTIDLPDPLLGDIFLSWTSEPTLHIVQLLFSFLSDIIQVLLFPAREQTDFQPMADAGASLSDHLLSGVFELLLALAKRDPSAVLLLSSQLYCSCFPDDFDLSTYSWQYSPPAIHNQSKGISRFVGLRNGGATCYMNSILQQLFSLIPIRNAVLVSRPEQRLQQETKSAEITTTVAEVTATDSSESGAPIGSDSTEFSSVASNGTTLSTQSSPDQKDDDSKKKKLTADQIHHLKVLFHTQSIFGHLTLSLLQSYKPVEFWQEFRFSSEQLNIREQHDAVEFMQTVCNDLDEALYLCNMPKAVEQVLGGTFADQKLCIDCPHRYSRNESFTILSVDIRNHTNLLQSLEQYVKGDRLEGDNAYWCEACNAKVTTLKRMCIDRLPLVLAIQLKRFDYDWDRDMAIKFNDYFEFPRELDMYPYTVQGLGQHVPEAKMAFSEVDPQEQSETTQSGTIPPPGSNLSVSPDPQPESQERDNNPTCTRYTLRGVVVHSGQAGGGHYYSFIRQYCPKTKTYRWYKYDDTEVSVVPMDNEDEARAQWFGGEDPYSWTSKRWWCAYILFYEREDFQSQLPRLSVAGDAAFSTTANSGVTPRVKKIVHRENVEYLHQQMQFHPLLSDFILNMTRASLDMCAVSCLQWPQRSMLTPSPIVYHSSL</sequence>
<feature type="compositionally biased region" description="Basic and acidic residues" evidence="2">
    <location>
        <begin position="353"/>
        <end position="362"/>
    </location>
</feature>
<dbReference type="AlphaFoldDB" id="A0A183ASU6"/>
<feature type="region of interest" description="Disordered" evidence="2">
    <location>
        <begin position="1"/>
        <end position="31"/>
    </location>
</feature>
<dbReference type="GO" id="GO:0006508">
    <property type="term" value="P:proteolysis"/>
    <property type="evidence" value="ECO:0007669"/>
    <property type="project" value="UniProtKB-KW"/>
</dbReference>
<dbReference type="GO" id="GO:0005829">
    <property type="term" value="C:cytosol"/>
    <property type="evidence" value="ECO:0007669"/>
    <property type="project" value="TreeGrafter"/>
</dbReference>
<dbReference type="InterPro" id="IPR038765">
    <property type="entry name" value="Papain-like_cys_pep_sf"/>
</dbReference>
<proteinExistence type="inferred from homology"/>
<reference evidence="4" key="1">
    <citation type="submission" date="2016-06" db="UniProtKB">
        <authorList>
            <consortium name="WormBaseParasite"/>
        </authorList>
    </citation>
    <scope>IDENTIFICATION</scope>
</reference>
<dbReference type="GO" id="GO:0016477">
    <property type="term" value="P:cell migration"/>
    <property type="evidence" value="ECO:0007669"/>
    <property type="project" value="TreeGrafter"/>
</dbReference>
<dbReference type="PANTHER" id="PTHR24006">
    <property type="entry name" value="UBIQUITIN CARBOXYL-TERMINAL HYDROLASE"/>
    <property type="match status" value="1"/>
</dbReference>
<feature type="compositionally biased region" description="Polar residues" evidence="2">
    <location>
        <begin position="15"/>
        <end position="27"/>
    </location>
</feature>
<evidence type="ECO:0000313" key="4">
    <source>
        <dbReference type="WBParaSite" id="ECPE_0001006301-mRNA-1"/>
    </source>
</evidence>
<name>A0A183ASU6_9TREM</name>
<dbReference type="PROSITE" id="PS50235">
    <property type="entry name" value="USP_3"/>
    <property type="match status" value="1"/>
</dbReference>
<dbReference type="InterPro" id="IPR001394">
    <property type="entry name" value="Peptidase_C19_UCH"/>
</dbReference>
<feature type="domain" description="USP" evidence="3">
    <location>
        <begin position="264"/>
        <end position="701"/>
    </location>
</feature>
<keyword evidence="1" id="KW-0378">Hydrolase</keyword>
<dbReference type="InterPro" id="IPR050164">
    <property type="entry name" value="Peptidase_C19"/>
</dbReference>
<evidence type="ECO:0000259" key="3">
    <source>
        <dbReference type="PROSITE" id="PS50235"/>
    </source>
</evidence>
<dbReference type="GO" id="GO:0005634">
    <property type="term" value="C:nucleus"/>
    <property type="evidence" value="ECO:0007669"/>
    <property type="project" value="TreeGrafter"/>
</dbReference>
<dbReference type="PROSITE" id="PS00973">
    <property type="entry name" value="USP_2"/>
    <property type="match status" value="1"/>
</dbReference>
<feature type="compositionally biased region" description="Polar residues" evidence="2">
    <location>
        <begin position="580"/>
        <end position="602"/>
    </location>
</feature>
<accession>A0A183ASU6</accession>
<dbReference type="GO" id="GO:0016579">
    <property type="term" value="P:protein deubiquitination"/>
    <property type="evidence" value="ECO:0007669"/>
    <property type="project" value="InterPro"/>
</dbReference>
<dbReference type="Gene3D" id="3.90.70.10">
    <property type="entry name" value="Cysteine proteinases"/>
    <property type="match status" value="1"/>
</dbReference>